<dbReference type="PROSITE" id="PS50987">
    <property type="entry name" value="HTH_ARSR_2"/>
    <property type="match status" value="1"/>
</dbReference>
<dbReference type="Gene3D" id="3.40.50.150">
    <property type="entry name" value="Vaccinia Virus protein VP39"/>
    <property type="match status" value="1"/>
</dbReference>
<reference evidence="5 7" key="1">
    <citation type="journal article" date="2016" name="Front. Microbiol.">
        <title>Genome Sequence of the Piezophilic, Mesophilic Sulfate-Reducing Bacterium Desulfovibrio indicus J2T.</title>
        <authorList>
            <person name="Cao J."/>
            <person name="Maignien L."/>
            <person name="Shao Z."/>
            <person name="Alain K."/>
            <person name="Jebbar M."/>
        </authorList>
    </citation>
    <scope>NUCLEOTIDE SEQUENCE [LARGE SCALE GENOMIC DNA]</scope>
    <source>
        <strain evidence="5 7">J2</strain>
    </source>
</reference>
<dbReference type="InterPro" id="IPR036388">
    <property type="entry name" value="WH-like_DNA-bd_sf"/>
</dbReference>
<accession>A0A126QLX7</accession>
<dbReference type="SMART" id="SM00418">
    <property type="entry name" value="HTH_ARSR"/>
    <property type="match status" value="1"/>
</dbReference>
<dbReference type="Pfam" id="PF01022">
    <property type="entry name" value="HTH_5"/>
    <property type="match status" value="1"/>
</dbReference>
<organism evidence="6 8">
    <name type="scientific">Pseudodesulfovibrio indicus</name>
    <dbReference type="NCBI Taxonomy" id="1716143"/>
    <lineage>
        <taxon>Bacteria</taxon>
        <taxon>Pseudomonadati</taxon>
        <taxon>Thermodesulfobacteriota</taxon>
        <taxon>Desulfovibrionia</taxon>
        <taxon>Desulfovibrionales</taxon>
        <taxon>Desulfovibrionaceae</taxon>
    </lineage>
</organism>
<keyword evidence="2" id="KW-0238">DNA-binding</keyword>
<dbReference type="InterPro" id="IPR036390">
    <property type="entry name" value="WH_DNA-bd_sf"/>
</dbReference>
<dbReference type="Gene3D" id="1.10.10.10">
    <property type="entry name" value="Winged helix-like DNA-binding domain superfamily/Winged helix DNA-binding domain"/>
    <property type="match status" value="1"/>
</dbReference>
<dbReference type="SUPFAM" id="SSF46785">
    <property type="entry name" value="Winged helix' DNA-binding domain"/>
    <property type="match status" value="1"/>
</dbReference>
<dbReference type="GO" id="GO:0003677">
    <property type="term" value="F:DNA binding"/>
    <property type="evidence" value="ECO:0007669"/>
    <property type="project" value="UniProtKB-KW"/>
</dbReference>
<dbReference type="PANTHER" id="PTHR33154:SF33">
    <property type="entry name" value="TRANSCRIPTIONAL REPRESSOR SDPR"/>
    <property type="match status" value="1"/>
</dbReference>
<dbReference type="PRINTS" id="PR00778">
    <property type="entry name" value="HTHARSR"/>
</dbReference>
<dbReference type="InterPro" id="IPR051081">
    <property type="entry name" value="HTH_MetalResp_TranReg"/>
</dbReference>
<dbReference type="InterPro" id="IPR001845">
    <property type="entry name" value="HTH_ArsR_DNA-bd_dom"/>
</dbReference>
<reference evidence="6 8" key="2">
    <citation type="submission" date="2019-03" db="EMBL/GenBank/DDBJ databases">
        <title>Genomic Encyclopedia of Type Strains, Phase IV (KMG-IV): sequencing the most valuable type-strain genomes for metagenomic binning, comparative biology and taxonomic classification.</title>
        <authorList>
            <person name="Goeker M."/>
        </authorList>
    </citation>
    <scope>NUCLEOTIDE SEQUENCE [LARGE SCALE GENOMIC DNA]</scope>
    <source>
        <strain evidence="6 8">DSM 101483</strain>
    </source>
</reference>
<dbReference type="EMBL" id="CP014206">
    <property type="protein sequence ID" value="AMK10806.1"/>
    <property type="molecule type" value="Genomic_DNA"/>
</dbReference>
<dbReference type="SUPFAM" id="SSF53335">
    <property type="entry name" value="S-adenosyl-L-methionine-dependent methyltransferases"/>
    <property type="match status" value="1"/>
</dbReference>
<dbReference type="CDD" id="cd02440">
    <property type="entry name" value="AdoMet_MTases"/>
    <property type="match status" value="1"/>
</dbReference>
<dbReference type="EMBL" id="SOBK01000001">
    <property type="protein sequence ID" value="TDT91794.1"/>
    <property type="molecule type" value="Genomic_DNA"/>
</dbReference>
<keyword evidence="7" id="KW-1185">Reference proteome</keyword>
<dbReference type="Proteomes" id="UP000055611">
    <property type="component" value="Chromosome"/>
</dbReference>
<evidence type="ECO:0000313" key="5">
    <source>
        <dbReference type="EMBL" id="AMK10806.1"/>
    </source>
</evidence>
<evidence type="ECO:0000313" key="8">
    <source>
        <dbReference type="Proteomes" id="UP000295506"/>
    </source>
</evidence>
<dbReference type="AlphaFoldDB" id="A0A126QLX7"/>
<evidence type="ECO:0000313" key="6">
    <source>
        <dbReference type="EMBL" id="TDT91794.1"/>
    </source>
</evidence>
<dbReference type="OrthoDB" id="9789575at2"/>
<dbReference type="Proteomes" id="UP000295506">
    <property type="component" value="Unassembled WGS sequence"/>
</dbReference>
<keyword evidence="1" id="KW-0805">Transcription regulation</keyword>
<name>A0A126QLX7_9BACT</name>
<sequence>MEIIKYCKALSDDTRARLVNVLLEYELNVGEIVQVMEMGQSRISRHLKILSESGLVHVRRDGLWAFYRASEEGPGRAFLNGVRELMADEPELTRDRNRAEKVIRERTAATRQFFDDIASEWDRMTAEVLGDLDLGREIRSRLPQCDCAADIGCGTGDMLEILSRSAKTVIGVDNSPKMLELAEERFSGDARMSLRIGEMTHLPLRDWEADCTVMSLVLHHLARPVDALREAARVLKIGGRLLIAEFDQHENELMRTEYGDRRLGIPREKMVGWLDQARFNVLSVTEFTVNMGLVVVLYEAEKR</sequence>
<proteinExistence type="predicted"/>
<keyword evidence="3" id="KW-0804">Transcription</keyword>
<gene>
    <name evidence="5" type="ORF">AWY79_06640</name>
    <name evidence="6" type="ORF">EDC59_101196</name>
</gene>
<dbReference type="InterPro" id="IPR013216">
    <property type="entry name" value="Methyltransf_11"/>
</dbReference>
<dbReference type="RefSeq" id="WP_066801825.1">
    <property type="nucleotide sequence ID" value="NZ_CP014206.1"/>
</dbReference>
<protein>
    <submittedName>
        <fullName evidence="6">ArsR family transcriptional regulator</fullName>
    </submittedName>
</protein>
<evidence type="ECO:0000256" key="3">
    <source>
        <dbReference type="ARBA" id="ARBA00023163"/>
    </source>
</evidence>
<dbReference type="GO" id="GO:0003700">
    <property type="term" value="F:DNA-binding transcription factor activity"/>
    <property type="evidence" value="ECO:0007669"/>
    <property type="project" value="InterPro"/>
</dbReference>
<feature type="domain" description="HTH arsR-type" evidence="4">
    <location>
        <begin position="1"/>
        <end position="97"/>
    </location>
</feature>
<dbReference type="PANTHER" id="PTHR33154">
    <property type="entry name" value="TRANSCRIPTIONAL REGULATOR, ARSR FAMILY"/>
    <property type="match status" value="1"/>
</dbReference>
<dbReference type="InterPro" id="IPR011991">
    <property type="entry name" value="ArsR-like_HTH"/>
</dbReference>
<evidence type="ECO:0000259" key="4">
    <source>
        <dbReference type="PROSITE" id="PS50987"/>
    </source>
</evidence>
<dbReference type="KEGG" id="dej:AWY79_06640"/>
<evidence type="ECO:0000313" key="7">
    <source>
        <dbReference type="Proteomes" id="UP000055611"/>
    </source>
</evidence>
<evidence type="ECO:0000256" key="1">
    <source>
        <dbReference type="ARBA" id="ARBA00023015"/>
    </source>
</evidence>
<dbReference type="InterPro" id="IPR029063">
    <property type="entry name" value="SAM-dependent_MTases_sf"/>
</dbReference>
<dbReference type="CDD" id="cd00090">
    <property type="entry name" value="HTH_ARSR"/>
    <property type="match status" value="1"/>
</dbReference>
<dbReference type="GO" id="GO:0008757">
    <property type="term" value="F:S-adenosylmethionine-dependent methyltransferase activity"/>
    <property type="evidence" value="ECO:0007669"/>
    <property type="project" value="InterPro"/>
</dbReference>
<evidence type="ECO:0000256" key="2">
    <source>
        <dbReference type="ARBA" id="ARBA00023125"/>
    </source>
</evidence>
<dbReference type="Pfam" id="PF08241">
    <property type="entry name" value="Methyltransf_11"/>
    <property type="match status" value="1"/>
</dbReference>
<dbReference type="NCBIfam" id="NF033788">
    <property type="entry name" value="HTH_metalloreg"/>
    <property type="match status" value="1"/>
</dbReference>